<accession>A0A1B6QLK6</accession>
<dbReference type="GO" id="GO:0016020">
    <property type="term" value="C:membrane"/>
    <property type="evidence" value="ECO:0007669"/>
    <property type="project" value="UniProtKB-SubCell"/>
</dbReference>
<dbReference type="ExpressionAtlas" id="A0A1B6QLK6">
    <property type="expression patterns" value="baseline and differential"/>
</dbReference>
<evidence type="ECO:0008006" key="9">
    <source>
        <dbReference type="Google" id="ProtNLM"/>
    </source>
</evidence>
<dbReference type="AlphaFoldDB" id="A0A1B6QLK6"/>
<feature type="region of interest" description="Disordered" evidence="5">
    <location>
        <begin position="23"/>
        <end position="59"/>
    </location>
</feature>
<feature type="compositionally biased region" description="Low complexity" evidence="5">
    <location>
        <begin position="44"/>
        <end position="59"/>
    </location>
</feature>
<evidence type="ECO:0000256" key="3">
    <source>
        <dbReference type="ARBA" id="ARBA00022989"/>
    </source>
</evidence>
<feature type="transmembrane region" description="Helical" evidence="6">
    <location>
        <begin position="341"/>
        <end position="359"/>
    </location>
</feature>
<dbReference type="eggNOG" id="ENOG502QQ63">
    <property type="taxonomic scope" value="Eukaryota"/>
</dbReference>
<feature type="transmembrane region" description="Helical" evidence="6">
    <location>
        <begin position="412"/>
        <end position="430"/>
    </location>
</feature>
<name>A0A1B6QLK6_SORBI</name>
<feature type="transmembrane region" description="Helical" evidence="6">
    <location>
        <begin position="470"/>
        <end position="491"/>
    </location>
</feature>
<sequence>MAATAMVAITNLGCRHDPLSSLPRATSAPARSCTLPPRRRRCRPLTPRSSCCSPPSSSVSPRRVLRPTAALKRIPAGDTSFVGPANNDATTLNHRSSSSDLRRSLIIPNSTASTGHATASSGVLPSILGVAHLAVSLGIMLAADKFLKKAFVAAGIKFPSALFGMFCVFSVLVVFDIFAPPVAKAFMNFFEPATMFIKRWLPVFYVPTLVVFPLAITEIPAASALKIFAITCMYYSRSRSHFSFHQNINKLERLLLYCFCFDLIFPAFSVGGWFATLTVAGYTVLAVRNLVKTELIPDTEPVSKPSPFSTSEIWSWTAIFVASFGVAYFNPTALGTTAKTCLPFLLAANVLGYMVGSGLPAGVKKVLHPVISCALSADLAAAAYGYLSGSGFDAVLGDYLTKAASNPGAGDILMGFLGSVIISFAFSIFKQRKLVKRHAAEIFTSVAIGATFSLYSTAIIGRLVGLEPSLTISMLPRCITLALALSIVSFFEGVNSSVTAVVVVLTGLLGANFVLAAMEKLRLNDPISRGIATAASAQGLGTAALSAKEPEALPFCAISYSFTGIFGSLICSIPAVRQSLIFIAG</sequence>
<evidence type="ECO:0000256" key="2">
    <source>
        <dbReference type="ARBA" id="ARBA00022692"/>
    </source>
</evidence>
<dbReference type="PANTHER" id="PTHR30249">
    <property type="entry name" value="PUTATIVE SEROTONIN TRANSPORTER"/>
    <property type="match status" value="1"/>
</dbReference>
<keyword evidence="8" id="KW-1185">Reference proteome</keyword>
<dbReference type="Pfam" id="PF04172">
    <property type="entry name" value="LrgB"/>
    <property type="match status" value="1"/>
</dbReference>
<keyword evidence="4 6" id="KW-0472">Membrane</keyword>
<dbReference type="OMA" id="AWINAWR"/>
<dbReference type="InterPro" id="IPR007300">
    <property type="entry name" value="CidB/LrgB"/>
</dbReference>
<evidence type="ECO:0000256" key="1">
    <source>
        <dbReference type="ARBA" id="ARBA00004141"/>
    </source>
</evidence>
<dbReference type="OrthoDB" id="2502820at2759"/>
<reference evidence="8" key="2">
    <citation type="journal article" date="2018" name="Plant J.">
        <title>The Sorghum bicolor reference genome: improved assembly, gene annotations, a transcriptome atlas, and signatures of genome organization.</title>
        <authorList>
            <person name="McCormick R.F."/>
            <person name="Truong S.K."/>
            <person name="Sreedasyam A."/>
            <person name="Jenkins J."/>
            <person name="Shu S."/>
            <person name="Sims D."/>
            <person name="Kennedy M."/>
            <person name="Amirebrahimi M."/>
            <person name="Weers B.D."/>
            <person name="McKinley B."/>
            <person name="Mattison A."/>
            <person name="Morishige D.T."/>
            <person name="Grimwood J."/>
            <person name="Schmutz J."/>
            <person name="Mullet J.E."/>
        </authorList>
    </citation>
    <scope>NUCLEOTIDE SEQUENCE [LARGE SCALE GENOMIC DNA]</scope>
    <source>
        <strain evidence="8">cv. BTx623</strain>
    </source>
</reference>
<evidence type="ECO:0000313" key="8">
    <source>
        <dbReference type="Proteomes" id="UP000000768"/>
    </source>
</evidence>
<evidence type="ECO:0000256" key="4">
    <source>
        <dbReference type="ARBA" id="ARBA00023136"/>
    </source>
</evidence>
<dbReference type="EMBL" id="CM000760">
    <property type="protein sequence ID" value="KXG38812.1"/>
    <property type="molecule type" value="Genomic_DNA"/>
</dbReference>
<feature type="transmembrane region" description="Helical" evidence="6">
    <location>
        <begin position="203"/>
        <end position="234"/>
    </location>
</feature>
<organism evidence="7 8">
    <name type="scientific">Sorghum bicolor</name>
    <name type="common">Sorghum</name>
    <name type="synonym">Sorghum vulgare</name>
    <dbReference type="NCBI Taxonomy" id="4558"/>
    <lineage>
        <taxon>Eukaryota</taxon>
        <taxon>Viridiplantae</taxon>
        <taxon>Streptophyta</taxon>
        <taxon>Embryophyta</taxon>
        <taxon>Tracheophyta</taxon>
        <taxon>Spermatophyta</taxon>
        <taxon>Magnoliopsida</taxon>
        <taxon>Liliopsida</taxon>
        <taxon>Poales</taxon>
        <taxon>Poaceae</taxon>
        <taxon>PACMAD clade</taxon>
        <taxon>Panicoideae</taxon>
        <taxon>Andropogonodae</taxon>
        <taxon>Andropogoneae</taxon>
        <taxon>Sorghinae</taxon>
        <taxon>Sorghum</taxon>
    </lineage>
</organism>
<evidence type="ECO:0000313" key="7">
    <source>
        <dbReference type="EMBL" id="KXG38812.1"/>
    </source>
</evidence>
<gene>
    <name evidence="7" type="ORF">SORBI_3001G283100</name>
</gene>
<reference evidence="7 8" key="1">
    <citation type="journal article" date="2009" name="Nature">
        <title>The Sorghum bicolor genome and the diversification of grasses.</title>
        <authorList>
            <person name="Paterson A.H."/>
            <person name="Bowers J.E."/>
            <person name="Bruggmann R."/>
            <person name="Dubchak I."/>
            <person name="Grimwood J."/>
            <person name="Gundlach H."/>
            <person name="Haberer G."/>
            <person name="Hellsten U."/>
            <person name="Mitros T."/>
            <person name="Poliakov A."/>
            <person name="Schmutz J."/>
            <person name="Spannagl M."/>
            <person name="Tang H."/>
            <person name="Wang X."/>
            <person name="Wicker T."/>
            <person name="Bharti A.K."/>
            <person name="Chapman J."/>
            <person name="Feltus F.A."/>
            <person name="Gowik U."/>
            <person name="Grigoriev I.V."/>
            <person name="Lyons E."/>
            <person name="Maher C.A."/>
            <person name="Martis M."/>
            <person name="Narechania A."/>
            <person name="Otillar R.P."/>
            <person name="Penning B.W."/>
            <person name="Salamov A.A."/>
            <person name="Wang Y."/>
            <person name="Zhang L."/>
            <person name="Carpita N.C."/>
            <person name="Freeling M."/>
            <person name="Gingle A.R."/>
            <person name="Hash C.T."/>
            <person name="Keller B."/>
            <person name="Klein P."/>
            <person name="Kresovich S."/>
            <person name="McCann M.C."/>
            <person name="Ming R."/>
            <person name="Peterson D.G."/>
            <person name="Mehboob-ur-Rahman"/>
            <person name="Ware D."/>
            <person name="Westhoff P."/>
            <person name="Mayer K.F."/>
            <person name="Messing J."/>
            <person name="Rokhsar D.S."/>
        </authorList>
    </citation>
    <scope>NUCLEOTIDE SEQUENCE [LARGE SCALE GENOMIC DNA]</scope>
    <source>
        <strain evidence="8">cv. BTx623</strain>
    </source>
</reference>
<proteinExistence type="predicted"/>
<feature type="transmembrane region" description="Helical" evidence="6">
    <location>
        <begin position="498"/>
        <end position="518"/>
    </location>
</feature>
<protein>
    <recommendedName>
        <fullName evidence="9">Plastidal glycolate/glycerate translocator 1, chloroplastic</fullName>
    </recommendedName>
</protein>
<keyword evidence="3 6" id="KW-1133">Transmembrane helix</keyword>
<feature type="transmembrane region" description="Helical" evidence="6">
    <location>
        <begin position="254"/>
        <end position="275"/>
    </location>
</feature>
<dbReference type="STRING" id="4558.A0A1B6QLK6"/>
<dbReference type="GO" id="GO:0009941">
    <property type="term" value="C:chloroplast envelope"/>
    <property type="evidence" value="ECO:0000318"/>
    <property type="project" value="GO_Central"/>
</dbReference>
<dbReference type="InParanoid" id="A0A1B6QLK6"/>
<feature type="transmembrane region" description="Helical" evidence="6">
    <location>
        <begin position="313"/>
        <end position="329"/>
    </location>
</feature>
<evidence type="ECO:0000256" key="6">
    <source>
        <dbReference type="SAM" id="Phobius"/>
    </source>
</evidence>
<evidence type="ECO:0000256" key="5">
    <source>
        <dbReference type="SAM" id="MobiDB-lite"/>
    </source>
</evidence>
<dbReference type="Proteomes" id="UP000000768">
    <property type="component" value="Chromosome 1"/>
</dbReference>
<comment type="subcellular location">
    <subcellularLocation>
        <location evidence="1">Membrane</location>
        <topology evidence="1">Multi-pass membrane protein</topology>
    </subcellularLocation>
</comment>
<keyword evidence="2 6" id="KW-0812">Transmembrane</keyword>
<feature type="transmembrane region" description="Helical" evidence="6">
    <location>
        <begin position="442"/>
        <end position="464"/>
    </location>
</feature>
<dbReference type="FunCoup" id="A0A1B6QLK6">
    <property type="interactions" value="644"/>
</dbReference>
<feature type="transmembrane region" description="Helical" evidence="6">
    <location>
        <begin position="162"/>
        <end position="183"/>
    </location>
</feature>
<dbReference type="Gramene" id="KXG38812">
    <property type="protein sequence ID" value="KXG38812"/>
    <property type="gene ID" value="SORBI_3001G283100"/>
</dbReference>
<dbReference type="PANTHER" id="PTHR30249:SF12">
    <property type="entry name" value="PLASTIDAL GLYCOLATE_GLYCERATE TRANSLOCATOR 1 CHLOROPLASTIC"/>
    <property type="match status" value="1"/>
</dbReference>